<comment type="caution">
    <text evidence="5">Lacks conserved residue(s) required for the propagation of feature annotation.</text>
</comment>
<comment type="function">
    <text evidence="5">Part of the twin-arginine translocation (Tat) system that transports large folded proteins containing a characteristic twin-arginine motif in their signal peptide across membranes. Together with TatB, TatC is part of a receptor directly interacting with Tat signal peptides.</text>
</comment>
<keyword evidence="7" id="KW-1185">Reference proteome</keyword>
<dbReference type="PANTHER" id="PTHR30371">
    <property type="entry name" value="SEC-INDEPENDENT PROTEIN TRANSLOCASE PROTEIN TATC"/>
    <property type="match status" value="1"/>
</dbReference>
<comment type="caution">
    <text evidence="6">The sequence shown here is derived from an EMBL/GenBank/DDBJ whole genome shotgun (WGS) entry which is preliminary data.</text>
</comment>
<dbReference type="PRINTS" id="PR01840">
    <property type="entry name" value="TATCFAMILY"/>
</dbReference>
<reference evidence="6" key="2">
    <citation type="submission" date="2021-08" db="EMBL/GenBank/DDBJ databases">
        <authorList>
            <person name="Tani A."/>
            <person name="Ola A."/>
            <person name="Ogura Y."/>
            <person name="Katsura K."/>
            <person name="Hayashi T."/>
        </authorList>
    </citation>
    <scope>NUCLEOTIDE SEQUENCE</scope>
    <source>
        <strain evidence="6">LMG 23639</strain>
    </source>
</reference>
<reference evidence="6" key="1">
    <citation type="journal article" date="2021" name="Front. Microbiol.">
        <title>Comprehensive Comparative Genomics and Phenotyping of Methylobacterium Species.</title>
        <authorList>
            <person name="Alessa O."/>
            <person name="Ogura Y."/>
            <person name="Fujitani Y."/>
            <person name="Takami H."/>
            <person name="Hayashi T."/>
            <person name="Sahin N."/>
            <person name="Tani A."/>
        </authorList>
    </citation>
    <scope>NUCLEOTIDE SEQUENCE</scope>
    <source>
        <strain evidence="6">LMG 23639</strain>
    </source>
</reference>
<comment type="similarity">
    <text evidence="5">Belongs to the TatC family.</text>
</comment>
<dbReference type="InterPro" id="IPR002033">
    <property type="entry name" value="TatC"/>
</dbReference>
<dbReference type="EMBL" id="BPQR01000030">
    <property type="protein sequence ID" value="GJE06507.1"/>
    <property type="molecule type" value="Genomic_DNA"/>
</dbReference>
<dbReference type="PANTHER" id="PTHR30371:SF0">
    <property type="entry name" value="SEC-INDEPENDENT PROTEIN TRANSLOCASE PROTEIN TATC, CHLOROPLASTIC-RELATED"/>
    <property type="match status" value="1"/>
</dbReference>
<feature type="transmembrane region" description="Helical" evidence="5">
    <location>
        <begin position="171"/>
        <end position="200"/>
    </location>
</feature>
<feature type="transmembrane region" description="Helical" evidence="5">
    <location>
        <begin position="118"/>
        <end position="140"/>
    </location>
</feature>
<feature type="transmembrane region" description="Helical" evidence="5">
    <location>
        <begin position="34"/>
        <end position="52"/>
    </location>
</feature>
<keyword evidence="5" id="KW-0653">Protein transport</keyword>
<keyword evidence="4 5" id="KW-0472">Membrane</keyword>
<comment type="subunit">
    <text evidence="5">The Tat system comprises two distinct complexes: a TatABC complex, containing multiple copies of TatA, TatB and TatC subunits, and a separate TatA complex, containing only TatA subunits. Substrates initially bind to the TatABC complex, which probably triggers association of the separate TatA complex to form the active translocon.</text>
</comment>
<dbReference type="NCBIfam" id="TIGR00945">
    <property type="entry name" value="tatC"/>
    <property type="match status" value="1"/>
</dbReference>
<feature type="transmembrane region" description="Helical" evidence="5">
    <location>
        <begin position="212"/>
        <end position="227"/>
    </location>
</feature>
<evidence type="ECO:0000256" key="5">
    <source>
        <dbReference type="HAMAP-Rule" id="MF_00902"/>
    </source>
</evidence>
<protein>
    <recommendedName>
        <fullName evidence="5">Sec-independent protein translocase protein TatC</fullName>
    </recommendedName>
</protein>
<dbReference type="RefSeq" id="WP_238275241.1">
    <property type="nucleotide sequence ID" value="NZ_BPQR01000030.1"/>
</dbReference>
<gene>
    <name evidence="5 6" type="primary">tatC</name>
    <name evidence="6" type="ORF">AOPFMNJM_1827</name>
</gene>
<evidence type="ECO:0000313" key="7">
    <source>
        <dbReference type="Proteomes" id="UP001055102"/>
    </source>
</evidence>
<keyword evidence="5" id="KW-0813">Transport</keyword>
<evidence type="ECO:0000256" key="1">
    <source>
        <dbReference type="ARBA" id="ARBA00004141"/>
    </source>
</evidence>
<keyword evidence="5" id="KW-0811">Translocation</keyword>
<evidence type="ECO:0000256" key="4">
    <source>
        <dbReference type="ARBA" id="ARBA00023136"/>
    </source>
</evidence>
<dbReference type="PROSITE" id="PS01218">
    <property type="entry name" value="TATC"/>
    <property type="match status" value="1"/>
</dbReference>
<dbReference type="HAMAP" id="MF_00902">
    <property type="entry name" value="TatC"/>
    <property type="match status" value="1"/>
</dbReference>
<sequence>MPAVDEADEADIEASRAPLIEHLIELRSRLIKSLIAFLAMFFACFFFSRPIYNILVHPYVSVVGAQNAELIATHFLEQVFTNIKLSAFGAGFLAFPVIATQLYAFVAPGLYRNERQAFLPYLIATPVFFLLGALVVYFLAMPLLIQFSVSLQQIGQPGEATIKLLPKVDEYLSLIMALIFAFGLAFQMPVILTLLGQIGIIDAKFLREKRRYAIVAVFVVAAVLTPPDVISQLALAVPMVLLYEASVFSVARVERLRAARRAAMGLDP</sequence>
<dbReference type="Proteomes" id="UP001055102">
    <property type="component" value="Unassembled WGS sequence"/>
</dbReference>
<comment type="subcellular location">
    <subcellularLocation>
        <location evidence="5">Cell membrane</location>
        <topology evidence="5">Multi-pass membrane protein</topology>
    </subcellularLocation>
    <subcellularLocation>
        <location evidence="1">Membrane</location>
        <topology evidence="1">Multi-pass membrane protein</topology>
    </subcellularLocation>
</comment>
<keyword evidence="2 5" id="KW-0812">Transmembrane</keyword>
<feature type="transmembrane region" description="Helical" evidence="5">
    <location>
        <begin position="85"/>
        <end position="106"/>
    </location>
</feature>
<name>A0ABQ4STR2_9HYPH</name>
<evidence type="ECO:0000313" key="6">
    <source>
        <dbReference type="EMBL" id="GJE06507.1"/>
    </source>
</evidence>
<dbReference type="Pfam" id="PF00902">
    <property type="entry name" value="TatC"/>
    <property type="match status" value="1"/>
</dbReference>
<proteinExistence type="inferred from homology"/>
<keyword evidence="5" id="KW-1003">Cell membrane</keyword>
<evidence type="ECO:0000256" key="3">
    <source>
        <dbReference type="ARBA" id="ARBA00022989"/>
    </source>
</evidence>
<accession>A0ABQ4STR2</accession>
<keyword evidence="3 5" id="KW-1133">Transmembrane helix</keyword>
<organism evidence="6 7">
    <name type="scientific">Methylobacterium jeotgali</name>
    <dbReference type="NCBI Taxonomy" id="381630"/>
    <lineage>
        <taxon>Bacteria</taxon>
        <taxon>Pseudomonadati</taxon>
        <taxon>Pseudomonadota</taxon>
        <taxon>Alphaproteobacteria</taxon>
        <taxon>Hyphomicrobiales</taxon>
        <taxon>Methylobacteriaceae</taxon>
        <taxon>Methylobacterium</taxon>
    </lineage>
</organism>
<evidence type="ECO:0000256" key="2">
    <source>
        <dbReference type="ARBA" id="ARBA00022692"/>
    </source>
</evidence>
<dbReference type="InterPro" id="IPR019820">
    <property type="entry name" value="Sec-indep_translocase_CS"/>
</dbReference>